<evidence type="ECO:0000256" key="3">
    <source>
        <dbReference type="ARBA" id="ARBA00022737"/>
    </source>
</evidence>
<evidence type="ECO:0000256" key="6">
    <source>
        <dbReference type="ARBA" id="ARBA00023136"/>
    </source>
</evidence>
<comment type="subcellular location">
    <subcellularLocation>
        <location evidence="1">Membrane</location>
        <topology evidence="1">Multi-pass membrane protein</topology>
    </subcellularLocation>
</comment>
<gene>
    <name evidence="10" type="ORF">POTOM_056109</name>
</gene>
<feature type="transmembrane region" description="Helical" evidence="8">
    <location>
        <begin position="542"/>
        <end position="564"/>
    </location>
</feature>
<keyword evidence="4 8" id="KW-1133">Transmembrane helix</keyword>
<organism evidence="10 11">
    <name type="scientific">Populus tomentosa</name>
    <name type="common">Chinese white poplar</name>
    <dbReference type="NCBI Taxonomy" id="118781"/>
    <lineage>
        <taxon>Eukaryota</taxon>
        <taxon>Viridiplantae</taxon>
        <taxon>Streptophyta</taxon>
        <taxon>Embryophyta</taxon>
        <taxon>Tracheophyta</taxon>
        <taxon>Spermatophyta</taxon>
        <taxon>Magnoliopsida</taxon>
        <taxon>eudicotyledons</taxon>
        <taxon>Gunneridae</taxon>
        <taxon>Pentapetalae</taxon>
        <taxon>rosids</taxon>
        <taxon>fabids</taxon>
        <taxon>Malpighiales</taxon>
        <taxon>Salicaceae</taxon>
        <taxon>Saliceae</taxon>
        <taxon>Populus</taxon>
    </lineage>
</organism>
<dbReference type="OrthoDB" id="598775at2759"/>
<dbReference type="PROSITE" id="PS50088">
    <property type="entry name" value="ANK_REPEAT"/>
    <property type="match status" value="3"/>
</dbReference>
<feature type="domain" description="PGG" evidence="9">
    <location>
        <begin position="461"/>
        <end position="562"/>
    </location>
</feature>
<feature type="transmembrane region" description="Helical" evidence="8">
    <location>
        <begin position="570"/>
        <end position="592"/>
    </location>
</feature>
<evidence type="ECO:0000256" key="2">
    <source>
        <dbReference type="ARBA" id="ARBA00022692"/>
    </source>
</evidence>
<evidence type="ECO:0000313" key="10">
    <source>
        <dbReference type="EMBL" id="KAG6740653.1"/>
    </source>
</evidence>
<dbReference type="Proteomes" id="UP000886885">
    <property type="component" value="Chromosome 18A"/>
</dbReference>
<keyword evidence="5 7" id="KW-0040">ANK repeat</keyword>
<dbReference type="GO" id="GO:0005886">
    <property type="term" value="C:plasma membrane"/>
    <property type="evidence" value="ECO:0007669"/>
    <property type="project" value="TreeGrafter"/>
</dbReference>
<name>A0A8X7XUQ9_POPTO</name>
<feature type="transmembrane region" description="Helical" evidence="8">
    <location>
        <begin position="467"/>
        <end position="488"/>
    </location>
</feature>
<evidence type="ECO:0000256" key="4">
    <source>
        <dbReference type="ARBA" id="ARBA00022989"/>
    </source>
</evidence>
<comment type="caution">
    <text evidence="10">The sequence shown here is derived from an EMBL/GenBank/DDBJ whole genome shotgun (WGS) entry which is preliminary data.</text>
</comment>
<dbReference type="InterPro" id="IPR002110">
    <property type="entry name" value="Ankyrin_rpt"/>
</dbReference>
<dbReference type="SMART" id="SM00248">
    <property type="entry name" value="ANK"/>
    <property type="match status" value="7"/>
</dbReference>
<keyword evidence="3" id="KW-0677">Repeat</keyword>
<reference evidence="10" key="1">
    <citation type="journal article" date="2020" name="bioRxiv">
        <title>Hybrid origin of Populus tomentosa Carr. identified through genome sequencing and phylogenomic analysis.</title>
        <authorList>
            <person name="An X."/>
            <person name="Gao K."/>
            <person name="Chen Z."/>
            <person name="Li J."/>
            <person name="Yang X."/>
            <person name="Yang X."/>
            <person name="Zhou J."/>
            <person name="Guo T."/>
            <person name="Zhao T."/>
            <person name="Huang S."/>
            <person name="Miao D."/>
            <person name="Khan W.U."/>
            <person name="Rao P."/>
            <person name="Ye M."/>
            <person name="Lei B."/>
            <person name="Liao W."/>
            <person name="Wang J."/>
            <person name="Ji L."/>
            <person name="Li Y."/>
            <person name="Guo B."/>
            <person name="Mustafa N.S."/>
            <person name="Li S."/>
            <person name="Yun Q."/>
            <person name="Keller S.R."/>
            <person name="Mao J."/>
            <person name="Zhang R."/>
            <person name="Strauss S.H."/>
        </authorList>
    </citation>
    <scope>NUCLEOTIDE SEQUENCE</scope>
    <source>
        <strain evidence="10">GM15</strain>
        <tissue evidence="10">Leaf</tissue>
    </source>
</reference>
<protein>
    <recommendedName>
        <fullName evidence="9">PGG domain-containing protein</fullName>
    </recommendedName>
</protein>
<sequence length="628" mass="70034">MEHSTDIIQSPSTLQLTMQLQIDMPRPVNEELERWKAVKFPDPIADYGFSEPNKILQKEVYTYAKEDNFNALFDKLERVSSEEVLDIIFKHVAASGNSLLHVAASHGSEGVTQLLCHHFPLLITRKNFLGDNALHLAARAGRFDTIQNLVEHVKIDPHKTLELASLLRMKNNKGNTPLHDAVIKGCREVARFLVNEDLEVSYHKNKEDKSPLYLAVESCDGEMIDYFIEAMPEGNLEKLAVGKPDIMLPEDKKGGNLLHLAASMGFLFGARRLFSRCPVTASQRNEEGNLPIHVACQQGHLEVVRELLTCWLDPMDFLNEKGQNILHVAAGSGKMTIVDEILRNRDLEALINEKDYDGNTPLHLAAMYCQSDIVRALVSDERVDKMIVNNEKLKPSGVVAKLLRGGMNKRIDTKHEDDAARCVWNKSQEVEVYKMRKVFKVLVEADDKTECDLPRTKLTTEELNRRAGNLLVVSVLVAGVTFAGAITVAGSGCDLNSGSSKKLVRSYIVFDMLAMDVSLIAAVILCRVSLGHTSCATSSLKIATFCNFYSLLCMGLAFTFILAITVQEDTVIIITLHACLFVIQLVYSYGLMVSTAKSTSSFLQANPFKLMARMKRKMDVRTSLMGRE</sequence>
<feature type="repeat" description="ANK" evidence="7">
    <location>
        <begin position="287"/>
        <end position="308"/>
    </location>
</feature>
<evidence type="ECO:0000259" key="9">
    <source>
        <dbReference type="Pfam" id="PF13962"/>
    </source>
</evidence>
<dbReference type="AlphaFoldDB" id="A0A8X7XUQ9"/>
<evidence type="ECO:0000256" key="5">
    <source>
        <dbReference type="ARBA" id="ARBA00023043"/>
    </source>
</evidence>
<feature type="transmembrane region" description="Helical" evidence="8">
    <location>
        <begin position="508"/>
        <end position="530"/>
    </location>
</feature>
<dbReference type="EMBL" id="JAAWWB010000035">
    <property type="protein sequence ID" value="KAG6740653.1"/>
    <property type="molecule type" value="Genomic_DNA"/>
</dbReference>
<dbReference type="PANTHER" id="PTHR24186:SF46">
    <property type="entry name" value="PROTEIN ACCELERATED CELL DEATH 6-LIKE"/>
    <property type="match status" value="1"/>
</dbReference>
<feature type="repeat" description="ANK" evidence="7">
    <location>
        <begin position="357"/>
        <end position="379"/>
    </location>
</feature>
<proteinExistence type="predicted"/>
<keyword evidence="6 8" id="KW-0472">Membrane</keyword>
<dbReference type="PANTHER" id="PTHR24186">
    <property type="entry name" value="PROTEIN PHOSPHATASE 1 REGULATORY SUBUNIT"/>
    <property type="match status" value="1"/>
</dbReference>
<dbReference type="InterPro" id="IPR026961">
    <property type="entry name" value="PGG_dom"/>
</dbReference>
<keyword evidence="11" id="KW-1185">Reference proteome</keyword>
<dbReference type="Pfam" id="PF13962">
    <property type="entry name" value="PGG"/>
    <property type="match status" value="1"/>
</dbReference>
<evidence type="ECO:0000256" key="7">
    <source>
        <dbReference type="PROSITE-ProRule" id="PRU00023"/>
    </source>
</evidence>
<keyword evidence="2 8" id="KW-0812">Transmembrane</keyword>
<evidence type="ECO:0000256" key="8">
    <source>
        <dbReference type="SAM" id="Phobius"/>
    </source>
</evidence>
<evidence type="ECO:0000256" key="1">
    <source>
        <dbReference type="ARBA" id="ARBA00004141"/>
    </source>
</evidence>
<evidence type="ECO:0000313" key="11">
    <source>
        <dbReference type="Proteomes" id="UP000886885"/>
    </source>
</evidence>
<accession>A0A8X7XUQ9</accession>
<dbReference type="Pfam" id="PF12796">
    <property type="entry name" value="Ank_2"/>
    <property type="match status" value="4"/>
</dbReference>
<feature type="repeat" description="ANK" evidence="7">
    <location>
        <begin position="173"/>
        <end position="205"/>
    </location>
</feature>
<dbReference type="PROSITE" id="PS50297">
    <property type="entry name" value="ANK_REP_REGION"/>
    <property type="match status" value="3"/>
</dbReference>